<dbReference type="GO" id="GO:0005886">
    <property type="term" value="C:plasma membrane"/>
    <property type="evidence" value="ECO:0007669"/>
    <property type="project" value="InterPro"/>
</dbReference>
<dbReference type="PANTHER" id="PTHR35778">
    <property type="entry name" value="SIGNALING MUCIN HKR1-RELATED"/>
    <property type="match status" value="1"/>
</dbReference>
<evidence type="ECO:0000256" key="1">
    <source>
        <dbReference type="SAM" id="MobiDB-lite"/>
    </source>
</evidence>
<dbReference type="GO" id="GO:0001402">
    <property type="term" value="P:signal transduction involved in filamentous growth"/>
    <property type="evidence" value="ECO:0007669"/>
    <property type="project" value="TreeGrafter"/>
</dbReference>
<keyword evidence="3" id="KW-0732">Signal</keyword>
<protein>
    <recommendedName>
        <fullName evidence="6">Mid2 domain-containing protein</fullName>
    </recommendedName>
</protein>
<gene>
    <name evidence="4" type="ORF">KABA2_03S03498</name>
</gene>
<comment type="caution">
    <text evidence="4">The sequence shown here is derived from an EMBL/GenBank/DDBJ whole genome shotgun (WGS) entry which is preliminary data.</text>
</comment>
<dbReference type="GO" id="GO:0005576">
    <property type="term" value="C:extracellular region"/>
    <property type="evidence" value="ECO:0007669"/>
    <property type="project" value="TreeGrafter"/>
</dbReference>
<evidence type="ECO:0008006" key="6">
    <source>
        <dbReference type="Google" id="ProtNLM"/>
    </source>
</evidence>
<dbReference type="InterPro" id="IPR039295">
    <property type="entry name" value="MSB2"/>
</dbReference>
<reference evidence="4 5" key="1">
    <citation type="submission" date="2020-05" db="EMBL/GenBank/DDBJ databases">
        <authorList>
            <person name="Casaregola S."/>
            <person name="Devillers H."/>
            <person name="Grondin C."/>
        </authorList>
    </citation>
    <scope>NUCLEOTIDE SEQUENCE [LARGE SCALE GENOMIC DNA]</scope>
    <source>
        <strain evidence="4 5">CLIB 1767</strain>
    </source>
</reference>
<dbReference type="GO" id="GO:0030427">
    <property type="term" value="C:site of polarized growth"/>
    <property type="evidence" value="ECO:0007669"/>
    <property type="project" value="TreeGrafter"/>
</dbReference>
<dbReference type="Proteomes" id="UP000644660">
    <property type="component" value="Unassembled WGS sequence"/>
</dbReference>
<feature type="region of interest" description="Disordered" evidence="1">
    <location>
        <begin position="520"/>
        <end position="547"/>
    </location>
</feature>
<keyword evidence="2" id="KW-1133">Transmembrane helix</keyword>
<evidence type="ECO:0000313" key="4">
    <source>
        <dbReference type="EMBL" id="CAB4253706.1"/>
    </source>
</evidence>
<sequence>MGHIFRNNYIVLATLLLSYCRITSADERAFYNNETSSVDELPPLSSSSIDSLTANSILSNTEESSISTIRLSSILTPTSESSIYTSTPNIIVESSVTSLIPSSHISDSVETSWNQYSSYTSSSESATQSLTSSFQNPYFNSTASSDSYVKPINSQDEVGTTSQVAGTTIIEVTTTLPDQTVIIDTNTVDGQNDGTQTTVITDNNGQQTDIVIQPPVVQTEINTDNNDQNSVVSTMEIDNTQPGNTQVQITTATEEYNPYHPERPQVNNDADTATEPQYTLQTTNTNINADTYTDRNQYVTTNSQPQNTQETYNTNDQGAKNTNGNAGTINSGEIIATNKPTVSHIPQASQVSEDSKGTHNTYVSDVKTVNNLPTTMTPQQKTDKDGISQTEEGGSKIILSDETGIPVDSTKTPNTLKTMETTAISQLGVHTSAKIDNNAGTTRILDKSQYDGKSTLTIANGVTQASSKDKVETAGNTVNENQTGYVVYSKDSKATHVKDGSNTITATKVGVTVATNNKDSGVSGKNTANNVVSKTPDKTTETNNGIAGAVTGTKTRGSSKFKTTVPYTLSANNDWLPSSIIVQTTKASKSVSSLNPSSFPTSLPAAIAAGGEVSEPSNTTLVTIGFGSELNYNFLVENPLSSAQIFNFLPEALLYPFYVDEVSSDSDIKDDTISYESIFVSMTVSDGTTTLSPTSTLIKRAVSFINDTSALAHILSQSSGITNTLGNVNRFVEQTSTATTQSGSSTATALSTSSSSVTTLDGSLIKVKQISPYIDPKRDYVVSVAEVYFPSDFIDSLRAHLEDKESVLYDNPVPSLKSLMNLTDSSVALQGLVHNSANSESSSDNSENSAVTEQEVNQVFKSSIKNGTQYGSLDVTGIKGSSLSTSVRNRLIIFLTCLVFGTFMWVLGFFALFRFIKRRLFAPKSISLDNPRHSIVNITKIGLYGDDIGSLWSGDSSNSSDSFNEKVKNIMDNRRSRHKGLMRKSHNADNLSLCYNNFIENANGDTLITTNGREFSPVSHEFADYTHQTISISNSSQYGTVNDSFDFELANTHNNPFSDNYRLSPRSKTIDLFSDDLDENFEIGEEIEEEESVADIYVAELDDLDEELYKNLMGTIKGRDPNDPLSVEAKKLMAQIGKQYPNTDIKPKVDM</sequence>
<feature type="compositionally biased region" description="Polar residues" evidence="1">
    <location>
        <begin position="520"/>
        <end position="533"/>
    </location>
</feature>
<dbReference type="OrthoDB" id="3366093at2759"/>
<evidence type="ECO:0000313" key="5">
    <source>
        <dbReference type="Proteomes" id="UP000644660"/>
    </source>
</evidence>
<dbReference type="GO" id="GO:0000282">
    <property type="term" value="P:cellular bud site selection"/>
    <property type="evidence" value="ECO:0007669"/>
    <property type="project" value="TreeGrafter"/>
</dbReference>
<accession>A0A8H2VDT6</accession>
<dbReference type="AlphaFoldDB" id="A0A8H2VDT6"/>
<organism evidence="4 5">
    <name type="scientific">Maudiozyma barnettii</name>
    <dbReference type="NCBI Taxonomy" id="61262"/>
    <lineage>
        <taxon>Eukaryota</taxon>
        <taxon>Fungi</taxon>
        <taxon>Dikarya</taxon>
        <taxon>Ascomycota</taxon>
        <taxon>Saccharomycotina</taxon>
        <taxon>Saccharomycetes</taxon>
        <taxon>Saccharomycetales</taxon>
        <taxon>Saccharomycetaceae</taxon>
        <taxon>Maudiozyma</taxon>
    </lineage>
</organism>
<dbReference type="GO" id="GO:0009986">
    <property type="term" value="C:cell surface"/>
    <property type="evidence" value="ECO:0007669"/>
    <property type="project" value="TreeGrafter"/>
</dbReference>
<feature type="chain" id="PRO_5034059443" description="Mid2 domain-containing protein" evidence="3">
    <location>
        <begin position="26"/>
        <end position="1151"/>
    </location>
</feature>
<keyword evidence="2" id="KW-0472">Membrane</keyword>
<dbReference type="GO" id="GO:0006972">
    <property type="term" value="P:hyperosmotic response"/>
    <property type="evidence" value="ECO:0007669"/>
    <property type="project" value="TreeGrafter"/>
</dbReference>
<name>A0A8H2VDT6_9SACH</name>
<evidence type="ECO:0000256" key="2">
    <source>
        <dbReference type="SAM" id="Phobius"/>
    </source>
</evidence>
<feature type="region of interest" description="Disordered" evidence="1">
    <location>
        <begin position="300"/>
        <end position="329"/>
    </location>
</feature>
<dbReference type="GO" id="GO:0031505">
    <property type="term" value="P:fungal-type cell wall organization"/>
    <property type="evidence" value="ECO:0007669"/>
    <property type="project" value="TreeGrafter"/>
</dbReference>
<dbReference type="EMBL" id="CAEFZW010000003">
    <property type="protein sequence ID" value="CAB4253706.1"/>
    <property type="molecule type" value="Genomic_DNA"/>
</dbReference>
<dbReference type="GeneID" id="64856675"/>
<keyword evidence="5" id="KW-1185">Reference proteome</keyword>
<evidence type="ECO:0000256" key="3">
    <source>
        <dbReference type="SAM" id="SignalP"/>
    </source>
</evidence>
<dbReference type="PANTHER" id="PTHR35778:SF1">
    <property type="entry name" value="SIGNALING MUCIN HKR1-RELATED"/>
    <property type="match status" value="1"/>
</dbReference>
<dbReference type="GO" id="GO:0005034">
    <property type="term" value="F:osmosensor activity"/>
    <property type="evidence" value="ECO:0007669"/>
    <property type="project" value="InterPro"/>
</dbReference>
<proteinExistence type="predicted"/>
<keyword evidence="2" id="KW-0812">Transmembrane</keyword>
<feature type="transmembrane region" description="Helical" evidence="2">
    <location>
        <begin position="891"/>
        <end position="916"/>
    </location>
</feature>
<feature type="signal peptide" evidence="3">
    <location>
        <begin position="1"/>
        <end position="25"/>
    </location>
</feature>
<dbReference type="RefSeq" id="XP_041405551.1">
    <property type="nucleotide sequence ID" value="XM_041549617.1"/>
</dbReference>
<dbReference type="GO" id="GO:0007232">
    <property type="term" value="P:osmosensory signaling pathway via Sho1 osmosensor"/>
    <property type="evidence" value="ECO:0007669"/>
    <property type="project" value="InterPro"/>
</dbReference>